<proteinExistence type="predicted"/>
<dbReference type="AlphaFoldDB" id="B4GMV3"/>
<dbReference type="InterPro" id="IPR032004">
    <property type="entry name" value="DUF4790"/>
</dbReference>
<gene>
    <name evidence="1" type="primary">Dper\GL12160</name>
    <name evidence="1" type="ORF">Dper_GL12160</name>
</gene>
<accession>B4GMV3</accession>
<dbReference type="eggNOG" id="ENOG502SDZC">
    <property type="taxonomic scope" value="Eukaryota"/>
</dbReference>
<dbReference type="HOGENOM" id="CLU_106439_0_0_1"/>
<name>B4GMV3_DROPE</name>
<dbReference type="Proteomes" id="UP000008744">
    <property type="component" value="Unassembled WGS sequence"/>
</dbReference>
<dbReference type="PhylomeDB" id="B4GMV3"/>
<protein>
    <submittedName>
        <fullName evidence="1">GL12160</fullName>
    </submittedName>
</protein>
<keyword evidence="2" id="KW-1185">Reference proteome</keyword>
<dbReference type="Pfam" id="PF16037">
    <property type="entry name" value="DUF4790"/>
    <property type="match status" value="1"/>
</dbReference>
<evidence type="ECO:0000313" key="1">
    <source>
        <dbReference type="EMBL" id="EDW38177.1"/>
    </source>
</evidence>
<reference evidence="1 2" key="1">
    <citation type="journal article" date="2007" name="Nature">
        <title>Evolution of genes and genomes on the Drosophila phylogeny.</title>
        <authorList>
            <consortium name="Drosophila 12 Genomes Consortium"/>
            <person name="Clark A.G."/>
            <person name="Eisen M.B."/>
            <person name="Smith D.R."/>
            <person name="Bergman C.M."/>
            <person name="Oliver B."/>
            <person name="Markow T.A."/>
            <person name="Kaufman T.C."/>
            <person name="Kellis M."/>
            <person name="Gelbart W."/>
            <person name="Iyer V.N."/>
            <person name="Pollard D.A."/>
            <person name="Sackton T.B."/>
            <person name="Larracuente A.M."/>
            <person name="Singh N.D."/>
            <person name="Abad J.P."/>
            <person name="Abt D.N."/>
            <person name="Adryan B."/>
            <person name="Aguade M."/>
            <person name="Akashi H."/>
            <person name="Anderson W.W."/>
            <person name="Aquadro C.F."/>
            <person name="Ardell D.H."/>
            <person name="Arguello R."/>
            <person name="Artieri C.G."/>
            <person name="Barbash D.A."/>
            <person name="Barker D."/>
            <person name="Barsanti P."/>
            <person name="Batterham P."/>
            <person name="Batzoglou S."/>
            <person name="Begun D."/>
            <person name="Bhutkar A."/>
            <person name="Blanco E."/>
            <person name="Bosak S.A."/>
            <person name="Bradley R.K."/>
            <person name="Brand A.D."/>
            <person name="Brent M.R."/>
            <person name="Brooks A.N."/>
            <person name="Brown R.H."/>
            <person name="Butlin R.K."/>
            <person name="Caggese C."/>
            <person name="Calvi B.R."/>
            <person name="Bernardo de Carvalho A."/>
            <person name="Caspi A."/>
            <person name="Castrezana S."/>
            <person name="Celniker S.E."/>
            <person name="Chang J.L."/>
            <person name="Chapple C."/>
            <person name="Chatterji S."/>
            <person name="Chinwalla A."/>
            <person name="Civetta A."/>
            <person name="Clifton S.W."/>
            <person name="Comeron J.M."/>
            <person name="Costello J.C."/>
            <person name="Coyne J.A."/>
            <person name="Daub J."/>
            <person name="David R.G."/>
            <person name="Delcher A.L."/>
            <person name="Delehaunty K."/>
            <person name="Do C.B."/>
            <person name="Ebling H."/>
            <person name="Edwards K."/>
            <person name="Eickbush T."/>
            <person name="Evans J.D."/>
            <person name="Filipski A."/>
            <person name="Findeiss S."/>
            <person name="Freyhult E."/>
            <person name="Fulton L."/>
            <person name="Fulton R."/>
            <person name="Garcia A.C."/>
            <person name="Gardiner A."/>
            <person name="Garfield D.A."/>
            <person name="Garvin B.E."/>
            <person name="Gibson G."/>
            <person name="Gilbert D."/>
            <person name="Gnerre S."/>
            <person name="Godfrey J."/>
            <person name="Good R."/>
            <person name="Gotea V."/>
            <person name="Gravely B."/>
            <person name="Greenberg A.J."/>
            <person name="Griffiths-Jones S."/>
            <person name="Gross S."/>
            <person name="Guigo R."/>
            <person name="Gustafson E.A."/>
            <person name="Haerty W."/>
            <person name="Hahn M.W."/>
            <person name="Halligan D.L."/>
            <person name="Halpern A.L."/>
            <person name="Halter G.M."/>
            <person name="Han M.V."/>
            <person name="Heger A."/>
            <person name="Hillier L."/>
            <person name="Hinrichs A.S."/>
            <person name="Holmes I."/>
            <person name="Hoskins R.A."/>
            <person name="Hubisz M.J."/>
            <person name="Hultmark D."/>
            <person name="Huntley M.A."/>
            <person name="Jaffe D.B."/>
            <person name="Jagadeeshan S."/>
            <person name="Jeck W.R."/>
            <person name="Johnson J."/>
            <person name="Jones C.D."/>
            <person name="Jordan W.C."/>
            <person name="Karpen G.H."/>
            <person name="Kataoka E."/>
            <person name="Keightley P.D."/>
            <person name="Kheradpour P."/>
            <person name="Kirkness E.F."/>
            <person name="Koerich L.B."/>
            <person name="Kristiansen K."/>
            <person name="Kudrna D."/>
            <person name="Kulathinal R.J."/>
            <person name="Kumar S."/>
            <person name="Kwok R."/>
            <person name="Lander E."/>
            <person name="Langley C.H."/>
            <person name="Lapoint R."/>
            <person name="Lazzaro B.P."/>
            <person name="Lee S.J."/>
            <person name="Levesque L."/>
            <person name="Li R."/>
            <person name="Lin C.F."/>
            <person name="Lin M.F."/>
            <person name="Lindblad-Toh K."/>
            <person name="Llopart A."/>
            <person name="Long M."/>
            <person name="Low L."/>
            <person name="Lozovsky E."/>
            <person name="Lu J."/>
            <person name="Luo M."/>
            <person name="Machado C.A."/>
            <person name="Makalowski W."/>
            <person name="Marzo M."/>
            <person name="Matsuda M."/>
            <person name="Matzkin L."/>
            <person name="McAllister B."/>
            <person name="McBride C.S."/>
            <person name="McKernan B."/>
            <person name="McKernan K."/>
            <person name="Mendez-Lago M."/>
            <person name="Minx P."/>
            <person name="Mollenhauer M.U."/>
            <person name="Montooth K."/>
            <person name="Mount S.M."/>
            <person name="Mu X."/>
            <person name="Myers E."/>
            <person name="Negre B."/>
            <person name="Newfeld S."/>
            <person name="Nielsen R."/>
            <person name="Noor M.A."/>
            <person name="O'Grady P."/>
            <person name="Pachter L."/>
            <person name="Papaceit M."/>
            <person name="Parisi M.J."/>
            <person name="Parisi M."/>
            <person name="Parts L."/>
            <person name="Pedersen J.S."/>
            <person name="Pesole G."/>
            <person name="Phillippy A.M."/>
            <person name="Ponting C.P."/>
            <person name="Pop M."/>
            <person name="Porcelli D."/>
            <person name="Powell J.R."/>
            <person name="Prohaska S."/>
            <person name="Pruitt K."/>
            <person name="Puig M."/>
            <person name="Quesneville H."/>
            <person name="Ram K.R."/>
            <person name="Rand D."/>
            <person name="Rasmussen M.D."/>
            <person name="Reed L.K."/>
            <person name="Reenan R."/>
            <person name="Reily A."/>
            <person name="Remington K.A."/>
            <person name="Rieger T.T."/>
            <person name="Ritchie M.G."/>
            <person name="Robin C."/>
            <person name="Rogers Y.H."/>
            <person name="Rohde C."/>
            <person name="Rozas J."/>
            <person name="Rubenfield M.J."/>
            <person name="Ruiz A."/>
            <person name="Russo S."/>
            <person name="Salzberg S.L."/>
            <person name="Sanchez-Gracia A."/>
            <person name="Saranga D.J."/>
            <person name="Sato H."/>
            <person name="Schaeffer S.W."/>
            <person name="Schatz M.C."/>
            <person name="Schlenke T."/>
            <person name="Schwartz R."/>
            <person name="Segarra C."/>
            <person name="Singh R.S."/>
            <person name="Sirot L."/>
            <person name="Sirota M."/>
            <person name="Sisneros N.B."/>
            <person name="Smith C.D."/>
            <person name="Smith T.F."/>
            <person name="Spieth J."/>
            <person name="Stage D.E."/>
            <person name="Stark A."/>
            <person name="Stephan W."/>
            <person name="Strausberg R.L."/>
            <person name="Strempel S."/>
            <person name="Sturgill D."/>
            <person name="Sutton G."/>
            <person name="Sutton G.G."/>
            <person name="Tao W."/>
            <person name="Teichmann S."/>
            <person name="Tobari Y.N."/>
            <person name="Tomimura Y."/>
            <person name="Tsolas J.M."/>
            <person name="Valente V.L."/>
            <person name="Venter E."/>
            <person name="Venter J.C."/>
            <person name="Vicario S."/>
            <person name="Vieira F.G."/>
            <person name="Vilella A.J."/>
            <person name="Villasante A."/>
            <person name="Walenz B."/>
            <person name="Wang J."/>
            <person name="Wasserman M."/>
            <person name="Watts T."/>
            <person name="Wilson D."/>
            <person name="Wilson R.K."/>
            <person name="Wing R.A."/>
            <person name="Wolfner M.F."/>
            <person name="Wong A."/>
            <person name="Wong G.K."/>
            <person name="Wu C.I."/>
            <person name="Wu G."/>
            <person name="Yamamoto D."/>
            <person name="Yang H.P."/>
            <person name="Yang S.P."/>
            <person name="Yorke J.A."/>
            <person name="Yoshida K."/>
            <person name="Zdobnov E."/>
            <person name="Zhang P."/>
            <person name="Zhang Y."/>
            <person name="Zimin A.V."/>
            <person name="Baldwin J."/>
            <person name="Abdouelleil A."/>
            <person name="Abdulkadir J."/>
            <person name="Abebe A."/>
            <person name="Abera B."/>
            <person name="Abreu J."/>
            <person name="Acer S.C."/>
            <person name="Aftuck L."/>
            <person name="Alexander A."/>
            <person name="An P."/>
            <person name="Anderson E."/>
            <person name="Anderson S."/>
            <person name="Arachi H."/>
            <person name="Azer M."/>
            <person name="Bachantsang P."/>
            <person name="Barry A."/>
            <person name="Bayul T."/>
            <person name="Berlin A."/>
            <person name="Bessette D."/>
            <person name="Bloom T."/>
            <person name="Blye J."/>
            <person name="Boguslavskiy L."/>
            <person name="Bonnet C."/>
            <person name="Boukhgalter B."/>
            <person name="Bourzgui I."/>
            <person name="Brown A."/>
            <person name="Cahill P."/>
            <person name="Channer S."/>
            <person name="Cheshatsang Y."/>
            <person name="Chuda L."/>
            <person name="Citroen M."/>
            <person name="Collymore A."/>
            <person name="Cooke P."/>
            <person name="Costello M."/>
            <person name="D'Aco K."/>
            <person name="Daza R."/>
            <person name="De Haan G."/>
            <person name="DeGray S."/>
            <person name="DeMaso C."/>
            <person name="Dhargay N."/>
            <person name="Dooley K."/>
            <person name="Dooley E."/>
            <person name="Doricent M."/>
            <person name="Dorje P."/>
            <person name="Dorjee K."/>
            <person name="Dupes A."/>
            <person name="Elong R."/>
            <person name="Falk J."/>
            <person name="Farina A."/>
            <person name="Faro S."/>
            <person name="Ferguson D."/>
            <person name="Fisher S."/>
            <person name="Foley C.D."/>
            <person name="Franke A."/>
            <person name="Friedrich D."/>
            <person name="Gadbois L."/>
            <person name="Gearin G."/>
            <person name="Gearin C.R."/>
            <person name="Giannoukos G."/>
            <person name="Goode T."/>
            <person name="Graham J."/>
            <person name="Grandbois E."/>
            <person name="Grewal S."/>
            <person name="Gyaltsen K."/>
            <person name="Hafez N."/>
            <person name="Hagos B."/>
            <person name="Hall J."/>
            <person name="Henson C."/>
            <person name="Hollinger A."/>
            <person name="Honan T."/>
            <person name="Huard M.D."/>
            <person name="Hughes L."/>
            <person name="Hurhula B."/>
            <person name="Husby M.E."/>
            <person name="Kamat A."/>
            <person name="Kanga B."/>
            <person name="Kashin S."/>
            <person name="Khazanovich D."/>
            <person name="Kisner P."/>
            <person name="Lance K."/>
            <person name="Lara M."/>
            <person name="Lee W."/>
            <person name="Lennon N."/>
            <person name="Letendre F."/>
            <person name="LeVine R."/>
            <person name="Lipovsky A."/>
            <person name="Liu X."/>
            <person name="Liu J."/>
            <person name="Liu S."/>
            <person name="Lokyitsang T."/>
            <person name="Lokyitsang Y."/>
            <person name="Lubonja R."/>
            <person name="Lui A."/>
            <person name="MacDonald P."/>
            <person name="Magnisalis V."/>
            <person name="Maru K."/>
            <person name="Matthews C."/>
            <person name="McCusker W."/>
            <person name="McDonough S."/>
            <person name="Mehta T."/>
            <person name="Meldrim J."/>
            <person name="Meneus L."/>
            <person name="Mihai O."/>
            <person name="Mihalev A."/>
            <person name="Mihova T."/>
            <person name="Mittelman R."/>
            <person name="Mlenga V."/>
            <person name="Montmayeur A."/>
            <person name="Mulrain L."/>
            <person name="Navidi A."/>
            <person name="Naylor J."/>
            <person name="Negash T."/>
            <person name="Nguyen T."/>
            <person name="Nguyen N."/>
            <person name="Nicol R."/>
            <person name="Norbu C."/>
            <person name="Norbu N."/>
            <person name="Novod N."/>
            <person name="O'Neill B."/>
            <person name="Osman S."/>
            <person name="Markiewicz E."/>
            <person name="Oyono O.L."/>
            <person name="Patti C."/>
            <person name="Phunkhang P."/>
            <person name="Pierre F."/>
            <person name="Priest M."/>
            <person name="Raghuraman S."/>
            <person name="Rege F."/>
            <person name="Reyes R."/>
            <person name="Rise C."/>
            <person name="Rogov P."/>
            <person name="Ross K."/>
            <person name="Ryan E."/>
            <person name="Settipalli S."/>
            <person name="Shea T."/>
            <person name="Sherpa N."/>
            <person name="Shi L."/>
            <person name="Shih D."/>
            <person name="Sparrow T."/>
            <person name="Spaulding J."/>
            <person name="Stalker J."/>
            <person name="Stange-Thomann N."/>
            <person name="Stavropoulos S."/>
            <person name="Stone C."/>
            <person name="Strader C."/>
            <person name="Tesfaye S."/>
            <person name="Thomson T."/>
            <person name="Thoulutsang Y."/>
            <person name="Thoulutsang D."/>
            <person name="Topham K."/>
            <person name="Topping I."/>
            <person name="Tsamla T."/>
            <person name="Vassiliev H."/>
            <person name="Vo A."/>
            <person name="Wangchuk T."/>
            <person name="Wangdi T."/>
            <person name="Weiand M."/>
            <person name="Wilkinson J."/>
            <person name="Wilson A."/>
            <person name="Yadav S."/>
            <person name="Young G."/>
            <person name="Yu Q."/>
            <person name="Zembek L."/>
            <person name="Zhong D."/>
            <person name="Zimmer A."/>
            <person name="Zwirko Z."/>
            <person name="Jaffe D.B."/>
            <person name="Alvarez P."/>
            <person name="Brockman W."/>
            <person name="Butler J."/>
            <person name="Chin C."/>
            <person name="Gnerre S."/>
            <person name="Grabherr M."/>
            <person name="Kleber M."/>
            <person name="Mauceli E."/>
            <person name="MacCallum I."/>
        </authorList>
    </citation>
    <scope>NUCLEOTIDE SEQUENCE [LARGE SCALE GENOMIC DNA]</scope>
    <source>
        <strain evidence="2">MSH-3 / Tucson 14011-0111.49</strain>
    </source>
</reference>
<dbReference type="EMBL" id="CH479185">
    <property type="protein sequence ID" value="EDW38177.1"/>
    <property type="molecule type" value="Genomic_DNA"/>
</dbReference>
<evidence type="ECO:0000313" key="2">
    <source>
        <dbReference type="Proteomes" id="UP000008744"/>
    </source>
</evidence>
<dbReference type="OrthoDB" id="7675754at2759"/>
<sequence length="176" mass="21136">MEEDIPIDRKSRVSELRKSLNFRSSSVIDTRHRRSTELKDIPNEDESKQLAQFNMRNEDEAFQIREKKLQHGDDADAMSRYPSYSNFKVNYSYVCLHRYSKARRDYEAQFQKEIANLINFQSTAVDMFSLVRNMAYTSLWPPLHNEAELKYTHDKVFQLTKKEKKRYKKIMSTDYR</sequence>
<dbReference type="KEGG" id="dpe:6594121"/>
<organism evidence="2">
    <name type="scientific">Drosophila persimilis</name>
    <name type="common">Fruit fly</name>
    <dbReference type="NCBI Taxonomy" id="7234"/>
    <lineage>
        <taxon>Eukaryota</taxon>
        <taxon>Metazoa</taxon>
        <taxon>Ecdysozoa</taxon>
        <taxon>Arthropoda</taxon>
        <taxon>Hexapoda</taxon>
        <taxon>Insecta</taxon>
        <taxon>Pterygota</taxon>
        <taxon>Neoptera</taxon>
        <taxon>Endopterygota</taxon>
        <taxon>Diptera</taxon>
        <taxon>Brachycera</taxon>
        <taxon>Muscomorpha</taxon>
        <taxon>Ephydroidea</taxon>
        <taxon>Drosophilidae</taxon>
        <taxon>Drosophila</taxon>
        <taxon>Sophophora</taxon>
    </lineage>
</organism>
<dbReference type="OMA" id="WPPLHNM"/>